<dbReference type="Pfam" id="PF00753">
    <property type="entry name" value="Lactamase_B"/>
    <property type="match status" value="1"/>
</dbReference>
<dbReference type="InterPro" id="IPR001279">
    <property type="entry name" value="Metallo-B-lactamas"/>
</dbReference>
<dbReference type="PANTHER" id="PTHR42951">
    <property type="entry name" value="METALLO-BETA-LACTAMASE DOMAIN-CONTAINING"/>
    <property type="match status" value="1"/>
</dbReference>
<dbReference type="InterPro" id="IPR036866">
    <property type="entry name" value="RibonucZ/Hydroxyglut_hydro"/>
</dbReference>
<dbReference type="CDD" id="cd16282">
    <property type="entry name" value="metallo-hydrolase-like_MBL-fold"/>
    <property type="match status" value="1"/>
</dbReference>
<dbReference type="Proteomes" id="UP000048984">
    <property type="component" value="Unassembled WGS sequence"/>
</dbReference>
<dbReference type="GO" id="GO:0017001">
    <property type="term" value="P:antibiotic catabolic process"/>
    <property type="evidence" value="ECO:0007669"/>
    <property type="project" value="UniProtKB-ARBA"/>
</dbReference>
<accession>A0A0P6WB34</accession>
<protein>
    <submittedName>
        <fullName evidence="4">MBL fold metallo-hydrolase</fullName>
    </submittedName>
</protein>
<dbReference type="SMART" id="SM00849">
    <property type="entry name" value="Lactamase_B"/>
    <property type="match status" value="1"/>
</dbReference>
<dbReference type="PANTHER" id="PTHR42951:SF4">
    <property type="entry name" value="ACYL-COENZYME A THIOESTERASE MBLAC2"/>
    <property type="match status" value="1"/>
</dbReference>
<dbReference type="Gene3D" id="3.60.15.10">
    <property type="entry name" value="Ribonuclease Z/Hydroxyacylglutathione hydrolase-like"/>
    <property type="match status" value="1"/>
</dbReference>
<dbReference type="GO" id="GO:0016787">
    <property type="term" value="F:hydrolase activity"/>
    <property type="evidence" value="ECO:0007669"/>
    <property type="project" value="UniProtKB-KW"/>
</dbReference>
<feature type="chain" id="PRO_5006132246" evidence="2">
    <location>
        <begin position="22"/>
        <end position="308"/>
    </location>
</feature>
<organism evidence="4 5">
    <name type="scientific">Prosthecodimorpha hirschii</name>
    <dbReference type="NCBI Taxonomy" id="665126"/>
    <lineage>
        <taxon>Bacteria</taxon>
        <taxon>Pseudomonadati</taxon>
        <taxon>Pseudomonadota</taxon>
        <taxon>Alphaproteobacteria</taxon>
        <taxon>Hyphomicrobiales</taxon>
        <taxon>Ancalomicrobiaceae</taxon>
        <taxon>Prosthecodimorpha</taxon>
    </lineage>
</organism>
<proteinExistence type="inferred from homology"/>
<dbReference type="SUPFAM" id="SSF56281">
    <property type="entry name" value="Metallo-hydrolase/oxidoreductase"/>
    <property type="match status" value="1"/>
</dbReference>
<gene>
    <name evidence="4" type="ORF">ABB55_05680</name>
</gene>
<keyword evidence="4" id="KW-0378">Hydrolase</keyword>
<comment type="similarity">
    <text evidence="1">Belongs to the metallo-beta-lactamase superfamily. Class-B beta-lactamase family.</text>
</comment>
<dbReference type="InterPro" id="IPR030829">
    <property type="entry name" value="SoxH-rel_PQQ_2"/>
</dbReference>
<dbReference type="InterPro" id="IPR050855">
    <property type="entry name" value="NDM-1-like"/>
</dbReference>
<keyword evidence="5" id="KW-1185">Reference proteome</keyword>
<evidence type="ECO:0000256" key="1">
    <source>
        <dbReference type="ARBA" id="ARBA00005250"/>
    </source>
</evidence>
<evidence type="ECO:0000256" key="2">
    <source>
        <dbReference type="SAM" id="SignalP"/>
    </source>
</evidence>
<feature type="signal peptide" evidence="2">
    <location>
        <begin position="1"/>
        <end position="21"/>
    </location>
</feature>
<reference evidence="4 5" key="1">
    <citation type="submission" date="2015-09" db="EMBL/GenBank/DDBJ databases">
        <authorList>
            <person name="Jackson K.R."/>
            <person name="Lunt B.L."/>
            <person name="Fisher J.N.B."/>
            <person name="Gardner A.V."/>
            <person name="Bailey M.E."/>
            <person name="Deus L.M."/>
            <person name="Earl A.S."/>
            <person name="Gibby P.D."/>
            <person name="Hartmann K.A."/>
            <person name="Liu J.E."/>
            <person name="Manci A.M."/>
            <person name="Nielsen D.A."/>
            <person name="Solomon M.B."/>
            <person name="Breakwell D.P."/>
            <person name="Burnett S.H."/>
            <person name="Grose J.H."/>
        </authorList>
    </citation>
    <scope>NUCLEOTIDE SEQUENCE [LARGE SCALE GENOMIC DNA]</scope>
    <source>
        <strain evidence="4 5">16</strain>
    </source>
</reference>
<reference evidence="4 5" key="2">
    <citation type="submission" date="2015-10" db="EMBL/GenBank/DDBJ databases">
        <title>Draft Genome Sequence of Prosthecomicrobium hirschii ATCC 27832.</title>
        <authorList>
            <person name="Daniel J."/>
            <person name="Givan S.A."/>
            <person name="Brun Y.V."/>
            <person name="Brown P.J."/>
        </authorList>
    </citation>
    <scope>NUCLEOTIDE SEQUENCE [LARGE SCALE GENOMIC DNA]</scope>
    <source>
        <strain evidence="4 5">16</strain>
    </source>
</reference>
<keyword evidence="2" id="KW-0732">Signal</keyword>
<comment type="caution">
    <text evidence="4">The sequence shown here is derived from an EMBL/GenBank/DDBJ whole genome shotgun (WGS) entry which is preliminary data.</text>
</comment>
<evidence type="ECO:0000313" key="5">
    <source>
        <dbReference type="Proteomes" id="UP000048984"/>
    </source>
</evidence>
<dbReference type="STRING" id="665126.ABB55_05680"/>
<name>A0A0P6WB34_9HYPH</name>
<feature type="domain" description="Metallo-beta-lactamase" evidence="3">
    <location>
        <begin position="53"/>
        <end position="237"/>
    </location>
</feature>
<dbReference type="NCBIfam" id="TIGR04559">
    <property type="entry name" value="SoxH_rel_PQQ_2"/>
    <property type="match status" value="1"/>
</dbReference>
<dbReference type="EMBL" id="LJYW01000001">
    <property type="protein sequence ID" value="KPL51782.1"/>
    <property type="molecule type" value="Genomic_DNA"/>
</dbReference>
<sequence>MAARLVALACGLGILCAAAWAEETPLPVQEVAPGLFVYQAPYQLAAPVNGGAIGNVGFVVGGDAVAVIDTGGSAAAGRRLLAAVRAKTDKPIRWVINTHFHPDHVLGNVAFRADGTRFVGHANLKLALLSRATVYLEANRRLVGEADFAGTEIVPPDEAVAERREIDLGGRILVLEAHPTAHTNADLSVYDAATRSWWLADLLFVRHVPALDGSLAGWLKVMAEAAKRPVDRVVPGHGPASLSWPDAMAPQWRYLNRLRDDVRAMVADGRTIAEAAAKAGISERDAWALFEDFNARNATAAFKEMEWE</sequence>
<dbReference type="AlphaFoldDB" id="A0A0P6WB34"/>
<evidence type="ECO:0000313" key="4">
    <source>
        <dbReference type="EMBL" id="KPL51782.1"/>
    </source>
</evidence>
<evidence type="ECO:0000259" key="3">
    <source>
        <dbReference type="SMART" id="SM00849"/>
    </source>
</evidence>